<evidence type="ECO:0008006" key="3">
    <source>
        <dbReference type="Google" id="ProtNLM"/>
    </source>
</evidence>
<protein>
    <recommendedName>
        <fullName evidence="3">Major sperm protein</fullName>
    </recommendedName>
</protein>
<keyword evidence="2" id="KW-1185">Reference proteome</keyword>
<reference evidence="1" key="1">
    <citation type="submission" date="2023-10" db="EMBL/GenBank/DDBJ databases">
        <title>Genome assembly of Pristionchus species.</title>
        <authorList>
            <person name="Yoshida K."/>
            <person name="Sommer R.J."/>
        </authorList>
    </citation>
    <scope>NUCLEOTIDE SEQUENCE</scope>
    <source>
        <strain evidence="1">RS0144</strain>
    </source>
</reference>
<gene>
    <name evidence="1" type="ORF">PENTCL1PPCAC_5943</name>
</gene>
<evidence type="ECO:0000313" key="1">
    <source>
        <dbReference type="EMBL" id="GMS83768.1"/>
    </source>
</evidence>
<sequence>SRSNSSLFSKMTTTNPDKIIFNHSETPTTRRILIRNPTNNVFILKVVPTSSSVISTDASNIMLKPRNFVPVNITVKTTAIPLFEYESHALNIYARPYSTANHKCIQEWIANSGTENLKQRMQSLTIKVSKEYSARDTVVDLPGSAQDVEPTIWAQNSRPDCPLDMDTNTAMLFDADCLTAQAIDPADTRFTPTGSSCGAIAGWAMATAAEWLHLPVAMGVN</sequence>
<organism evidence="1 2">
    <name type="scientific">Pristionchus entomophagus</name>
    <dbReference type="NCBI Taxonomy" id="358040"/>
    <lineage>
        <taxon>Eukaryota</taxon>
        <taxon>Metazoa</taxon>
        <taxon>Ecdysozoa</taxon>
        <taxon>Nematoda</taxon>
        <taxon>Chromadorea</taxon>
        <taxon>Rhabditida</taxon>
        <taxon>Rhabditina</taxon>
        <taxon>Diplogasteromorpha</taxon>
        <taxon>Diplogasteroidea</taxon>
        <taxon>Neodiplogasteridae</taxon>
        <taxon>Pristionchus</taxon>
    </lineage>
</organism>
<dbReference type="AlphaFoldDB" id="A0AAV5SNT0"/>
<comment type="caution">
    <text evidence="1">The sequence shown here is derived from an EMBL/GenBank/DDBJ whole genome shotgun (WGS) entry which is preliminary data.</text>
</comment>
<evidence type="ECO:0000313" key="2">
    <source>
        <dbReference type="Proteomes" id="UP001432027"/>
    </source>
</evidence>
<proteinExistence type="predicted"/>
<accession>A0AAV5SNT0</accession>
<dbReference type="EMBL" id="BTSX01000002">
    <property type="protein sequence ID" value="GMS83768.1"/>
    <property type="molecule type" value="Genomic_DNA"/>
</dbReference>
<dbReference type="Proteomes" id="UP001432027">
    <property type="component" value="Unassembled WGS sequence"/>
</dbReference>
<name>A0AAV5SNT0_9BILA</name>
<feature type="non-terminal residue" evidence="1">
    <location>
        <position position="1"/>
    </location>
</feature>